<accession>A0AAD7NEN4</accession>
<dbReference type="Proteomes" id="UP001215598">
    <property type="component" value="Unassembled WGS sequence"/>
</dbReference>
<dbReference type="EMBL" id="JARKIB010000046">
    <property type="protein sequence ID" value="KAJ7756619.1"/>
    <property type="molecule type" value="Genomic_DNA"/>
</dbReference>
<gene>
    <name evidence="1" type="ORF">B0H16DRAFT_1458072</name>
</gene>
<evidence type="ECO:0000313" key="1">
    <source>
        <dbReference type="EMBL" id="KAJ7756619.1"/>
    </source>
</evidence>
<keyword evidence="2" id="KW-1185">Reference proteome</keyword>
<dbReference type="AlphaFoldDB" id="A0AAD7NEN4"/>
<reference evidence="1" key="1">
    <citation type="submission" date="2023-03" db="EMBL/GenBank/DDBJ databases">
        <title>Massive genome expansion in bonnet fungi (Mycena s.s.) driven by repeated elements and novel gene families across ecological guilds.</title>
        <authorList>
            <consortium name="Lawrence Berkeley National Laboratory"/>
            <person name="Harder C.B."/>
            <person name="Miyauchi S."/>
            <person name="Viragh M."/>
            <person name="Kuo A."/>
            <person name="Thoen E."/>
            <person name="Andreopoulos B."/>
            <person name="Lu D."/>
            <person name="Skrede I."/>
            <person name="Drula E."/>
            <person name="Henrissat B."/>
            <person name="Morin E."/>
            <person name="Kohler A."/>
            <person name="Barry K."/>
            <person name="LaButti K."/>
            <person name="Morin E."/>
            <person name="Salamov A."/>
            <person name="Lipzen A."/>
            <person name="Mereny Z."/>
            <person name="Hegedus B."/>
            <person name="Baldrian P."/>
            <person name="Stursova M."/>
            <person name="Weitz H."/>
            <person name="Taylor A."/>
            <person name="Grigoriev I.V."/>
            <person name="Nagy L.G."/>
            <person name="Martin F."/>
            <person name="Kauserud H."/>
        </authorList>
    </citation>
    <scope>NUCLEOTIDE SEQUENCE</scope>
    <source>
        <strain evidence="1">CBHHK182m</strain>
    </source>
</reference>
<sequence length="427" mass="48349">MDPVFPPELERLIFETAGHLHRAMIPTFLLVARRIQIWYRFKFSGLTIANTPLTVFKGVRHLSLDSPSSLSLADARKLLALCNGLLGFAAIGSYAESGLLSTLAQIQTRRLVIDLFQLFETRPVDLGLSLFSHVTHLDLLGDSDSRIYSQLPRLPALTHLCLNGDIEEGVFHDLLSTCVALQLLVNLWSEGQRDITQQRAYDTPFVDPRFVVGVFAAYWVDWQAGAYGRRDFWAAAEDFVAQKRRGEIPDEVYWMGVHSPEDLAWTRNRPVTTLDWHGLDVDSLSIFEPLVLPQLTSLEMCEGCSTSLFRLYEQSKFSLHCLCLVFFHVPFPPFSAFLRSMPSLTSLELRMSLPISNELLELLTYDALKPLLPQLERLTLCDYAQKVRIYTTGGTVVKTDVQTAWRAISDRVIKLVEAGLKFSYDCK</sequence>
<proteinExistence type="predicted"/>
<evidence type="ECO:0000313" key="2">
    <source>
        <dbReference type="Proteomes" id="UP001215598"/>
    </source>
</evidence>
<name>A0AAD7NEN4_9AGAR</name>
<comment type="caution">
    <text evidence="1">The sequence shown here is derived from an EMBL/GenBank/DDBJ whole genome shotgun (WGS) entry which is preliminary data.</text>
</comment>
<dbReference type="SUPFAM" id="SSF52047">
    <property type="entry name" value="RNI-like"/>
    <property type="match status" value="1"/>
</dbReference>
<protein>
    <submittedName>
        <fullName evidence="1">Uncharacterized protein</fullName>
    </submittedName>
</protein>
<organism evidence="1 2">
    <name type="scientific">Mycena metata</name>
    <dbReference type="NCBI Taxonomy" id="1033252"/>
    <lineage>
        <taxon>Eukaryota</taxon>
        <taxon>Fungi</taxon>
        <taxon>Dikarya</taxon>
        <taxon>Basidiomycota</taxon>
        <taxon>Agaricomycotina</taxon>
        <taxon>Agaricomycetes</taxon>
        <taxon>Agaricomycetidae</taxon>
        <taxon>Agaricales</taxon>
        <taxon>Marasmiineae</taxon>
        <taxon>Mycenaceae</taxon>
        <taxon>Mycena</taxon>
    </lineage>
</organism>